<comment type="subunit">
    <text evidence="5">Part of the 50S ribosomal subunit.</text>
</comment>
<dbReference type="InterPro" id="IPR002136">
    <property type="entry name" value="Ribosomal_uL4"/>
</dbReference>
<dbReference type="PATRIC" id="fig|1618425.3.peg.511"/>
<comment type="similarity">
    <text evidence="1 5">Belongs to the universal ribosomal protein uL4 family.</text>
</comment>
<keyword evidence="5" id="KW-0699">rRNA-binding</keyword>
<sequence length="244" mass="26474">MPKVKKLTADRLQTTAKKAAVSRSRKADSLTVPVLSLDGKESGVLELPKELFGVKVNKALLSQAIRVYTSNIKGHFSNTKTRSEVKGSTRKIYKQKGTGGARHGAKSAPIFVGGGIALGPKFRKVVLDLPKKMKKAALSSALTSKLTEGEVFGIKGLEKVSGKTSQIREFLKKSGKEKVLFILGGKDENVSRAVGNLTGVDILTADQVNILEIIKHKTLVLTEEAVKSLELRVKNEKVEKEEKK</sequence>
<dbReference type="HAMAP" id="MF_01328_B">
    <property type="entry name" value="Ribosomal_uL4_B"/>
    <property type="match status" value="1"/>
</dbReference>
<dbReference type="GO" id="GO:0005840">
    <property type="term" value="C:ribosome"/>
    <property type="evidence" value="ECO:0007669"/>
    <property type="project" value="UniProtKB-KW"/>
</dbReference>
<protein>
    <recommendedName>
        <fullName evidence="4 5">Large ribosomal subunit protein uL4</fullName>
    </recommendedName>
</protein>
<evidence type="ECO:0000313" key="6">
    <source>
        <dbReference type="EMBL" id="KKS70309.1"/>
    </source>
</evidence>
<dbReference type="PANTHER" id="PTHR10746">
    <property type="entry name" value="50S RIBOSOMAL PROTEIN L4"/>
    <property type="match status" value="1"/>
</dbReference>
<organism evidence="6 7">
    <name type="scientific">Candidatus Daviesbacteria bacterium GW2011_GWA2_42_7</name>
    <dbReference type="NCBI Taxonomy" id="1618425"/>
    <lineage>
        <taxon>Bacteria</taxon>
        <taxon>Candidatus Daviesiibacteriota</taxon>
    </lineage>
</organism>
<dbReference type="Pfam" id="PF00573">
    <property type="entry name" value="Ribosomal_L4"/>
    <property type="match status" value="1"/>
</dbReference>
<evidence type="ECO:0000256" key="1">
    <source>
        <dbReference type="ARBA" id="ARBA00010528"/>
    </source>
</evidence>
<dbReference type="Gene3D" id="3.40.1370.10">
    <property type="match status" value="1"/>
</dbReference>
<dbReference type="GO" id="GO:0019843">
    <property type="term" value="F:rRNA binding"/>
    <property type="evidence" value="ECO:0007669"/>
    <property type="project" value="UniProtKB-UniRule"/>
</dbReference>
<proteinExistence type="inferred from homology"/>
<keyword evidence="5" id="KW-0694">RNA-binding</keyword>
<keyword evidence="2 5" id="KW-0689">Ribosomal protein</keyword>
<name>A0A0G1BAT6_9BACT</name>
<evidence type="ECO:0000256" key="5">
    <source>
        <dbReference type="HAMAP-Rule" id="MF_01328"/>
    </source>
</evidence>
<dbReference type="SUPFAM" id="SSF52166">
    <property type="entry name" value="Ribosomal protein L4"/>
    <property type="match status" value="1"/>
</dbReference>
<keyword evidence="3 5" id="KW-0687">Ribonucleoprotein</keyword>
<dbReference type="PANTHER" id="PTHR10746:SF6">
    <property type="entry name" value="LARGE RIBOSOMAL SUBUNIT PROTEIN UL4M"/>
    <property type="match status" value="1"/>
</dbReference>
<evidence type="ECO:0000256" key="3">
    <source>
        <dbReference type="ARBA" id="ARBA00023274"/>
    </source>
</evidence>
<comment type="caution">
    <text evidence="6">The sequence shown here is derived from an EMBL/GenBank/DDBJ whole genome shotgun (WGS) entry which is preliminary data.</text>
</comment>
<dbReference type="GO" id="GO:1990904">
    <property type="term" value="C:ribonucleoprotein complex"/>
    <property type="evidence" value="ECO:0007669"/>
    <property type="project" value="UniProtKB-KW"/>
</dbReference>
<dbReference type="EMBL" id="LCEJ01000028">
    <property type="protein sequence ID" value="KKS70309.1"/>
    <property type="molecule type" value="Genomic_DNA"/>
</dbReference>
<comment type="function">
    <text evidence="5">Forms part of the polypeptide exit tunnel.</text>
</comment>
<dbReference type="NCBIfam" id="TIGR03953">
    <property type="entry name" value="rplD_bact"/>
    <property type="match status" value="1"/>
</dbReference>
<dbReference type="Proteomes" id="UP000034785">
    <property type="component" value="Unassembled WGS sequence"/>
</dbReference>
<dbReference type="GO" id="GO:0003735">
    <property type="term" value="F:structural constituent of ribosome"/>
    <property type="evidence" value="ECO:0007669"/>
    <property type="project" value="InterPro"/>
</dbReference>
<evidence type="ECO:0000313" key="7">
    <source>
        <dbReference type="Proteomes" id="UP000034785"/>
    </source>
</evidence>
<dbReference type="GO" id="GO:0006412">
    <property type="term" value="P:translation"/>
    <property type="evidence" value="ECO:0007669"/>
    <property type="project" value="UniProtKB-UniRule"/>
</dbReference>
<evidence type="ECO:0000256" key="2">
    <source>
        <dbReference type="ARBA" id="ARBA00022980"/>
    </source>
</evidence>
<reference evidence="6 7" key="1">
    <citation type="journal article" date="2015" name="Nature">
        <title>rRNA introns, odd ribosomes, and small enigmatic genomes across a large radiation of phyla.</title>
        <authorList>
            <person name="Brown C.T."/>
            <person name="Hug L.A."/>
            <person name="Thomas B.C."/>
            <person name="Sharon I."/>
            <person name="Castelle C.J."/>
            <person name="Singh A."/>
            <person name="Wilkins M.J."/>
            <person name="Williams K.H."/>
            <person name="Banfield J.F."/>
        </authorList>
    </citation>
    <scope>NUCLEOTIDE SEQUENCE [LARGE SCALE GENOMIC DNA]</scope>
</reference>
<dbReference type="InterPro" id="IPR013005">
    <property type="entry name" value="Ribosomal_uL4-like"/>
</dbReference>
<gene>
    <name evidence="5" type="primary">rplD</name>
    <name evidence="6" type="ORF">UV41_C0028G0014</name>
</gene>
<accession>A0A0G1BAT6</accession>
<dbReference type="InterPro" id="IPR023574">
    <property type="entry name" value="Ribosomal_uL4_dom_sf"/>
</dbReference>
<dbReference type="AlphaFoldDB" id="A0A0G1BAT6"/>
<comment type="function">
    <text evidence="5">One of the primary rRNA binding proteins, this protein initially binds near the 5'-end of the 23S rRNA. It is important during the early stages of 50S assembly. It makes multiple contacts with different domains of the 23S rRNA in the assembled 50S subunit and ribosome.</text>
</comment>
<evidence type="ECO:0000256" key="4">
    <source>
        <dbReference type="ARBA" id="ARBA00035244"/>
    </source>
</evidence>